<feature type="region of interest" description="Disordered" evidence="1">
    <location>
        <begin position="277"/>
        <end position="297"/>
    </location>
</feature>
<protein>
    <submittedName>
        <fullName evidence="2">Uncharacterized protein</fullName>
    </submittedName>
</protein>
<gene>
    <name evidence="2" type="ordered locus">W5S_0363</name>
    <name evidence="3" type="ORF">F6Q06_23400</name>
</gene>
<dbReference type="EMBL" id="CP003415">
    <property type="protein sequence ID" value="AFI88490.1"/>
    <property type="molecule type" value="Genomic_DNA"/>
</dbReference>
<dbReference type="PATRIC" id="fig|1166016.3.peg.363"/>
<dbReference type="eggNOG" id="COG2931">
    <property type="taxonomic scope" value="Bacteria"/>
</dbReference>
<dbReference type="KEGG" id="pec:W5S_0363"/>
<evidence type="ECO:0000313" key="3">
    <source>
        <dbReference type="EMBL" id="MBI0557395.1"/>
    </source>
</evidence>
<dbReference type="HOGENOM" id="CLU_993772_0_0_6"/>
<reference evidence="2" key="2">
    <citation type="submission" date="2012-03" db="EMBL/GenBank/DDBJ databases">
        <authorList>
            <person name="Koskinen P."/>
            <person name="Laine P."/>
            <person name="Niemi O."/>
            <person name="Nykyri J."/>
            <person name="Harjunpaa H."/>
            <person name="Auvinen P."/>
            <person name="Paulin L."/>
            <person name="Pirhonen M."/>
            <person name="Palva T."/>
            <person name="Holm L."/>
        </authorList>
    </citation>
    <scope>NUCLEOTIDE SEQUENCE</scope>
    <source>
        <strain evidence="2">SCC3193</strain>
    </source>
</reference>
<dbReference type="STRING" id="1905730.W5S_0363"/>
<dbReference type="Proteomes" id="UP001194579">
    <property type="component" value="Unassembled WGS sequence"/>
</dbReference>
<proteinExistence type="predicted"/>
<reference evidence="5" key="3">
    <citation type="submission" date="2023-07" db="EMBL/GenBank/DDBJ databases">
        <title>Identification of Pectobacterium versatile causing blackleg of potato from New York State with a whole genome sequencing approach.</title>
        <authorList>
            <person name="Ma X."/>
            <person name="Swingle B."/>
        </authorList>
    </citation>
    <scope>NUCLEOTIDE SEQUENCE [LARGE SCALE GENOMIC DNA]</scope>
    <source>
        <strain evidence="5">NY1588A</strain>
    </source>
</reference>
<dbReference type="Proteomes" id="UP000008044">
    <property type="component" value="Chromosome"/>
</dbReference>
<accession>A0A0H3I3T7</accession>
<evidence type="ECO:0000313" key="5">
    <source>
        <dbReference type="Proteomes" id="UP001194579"/>
    </source>
</evidence>
<dbReference type="RefSeq" id="WP_014698540.1">
    <property type="nucleotide sequence ID" value="NC_017845.1"/>
</dbReference>
<evidence type="ECO:0000256" key="1">
    <source>
        <dbReference type="SAM" id="MobiDB-lite"/>
    </source>
</evidence>
<dbReference type="AlphaFoldDB" id="A0A0H3I3T7"/>
<dbReference type="EMBL" id="WABS01000092">
    <property type="protein sequence ID" value="MBI0557395.1"/>
    <property type="molecule type" value="Genomic_DNA"/>
</dbReference>
<organism evidence="2 4">
    <name type="scientific">Pectobacterium parmentieri</name>
    <dbReference type="NCBI Taxonomy" id="1905730"/>
    <lineage>
        <taxon>Bacteria</taxon>
        <taxon>Pseudomonadati</taxon>
        <taxon>Pseudomonadota</taxon>
        <taxon>Gammaproteobacteria</taxon>
        <taxon>Enterobacterales</taxon>
        <taxon>Pectobacteriaceae</taxon>
        <taxon>Pectobacterium</taxon>
    </lineage>
</organism>
<evidence type="ECO:0000313" key="2">
    <source>
        <dbReference type="EMBL" id="AFI88490.1"/>
    </source>
</evidence>
<reference evidence="3" key="4">
    <citation type="submission" date="2024-05" db="EMBL/GenBank/DDBJ databases">
        <title>Identification of Pectobacterium versatile causing blackleg of potato from New York State with a whole genome sequencing approach.</title>
        <authorList>
            <person name="Ma X."/>
            <person name="Swingle B."/>
        </authorList>
    </citation>
    <scope>NUCLEOTIDE SEQUENCE</scope>
    <source>
        <strain evidence="3">NY1588A</strain>
    </source>
</reference>
<sequence>MEPINRTEKLLEHILNKDDITAEQKKQEIEQFAYPDQEGNYNAGQACATCPPPHARKEFVDNVIDSLEYRYTVTIYTAYPGTPLNEDNGLPKYEKGKRKTSLAGHMWLQVKIYNKTSIVIEYHSYGFAPKKSGALGRGIVTKKDTIHYEKPYYNRELEIAKQQYGKIKEFGDLAGGDKDVYFDLYYNGVTNSCIDFTWQALRHAGIIPADISNDSENNNKETKKTDEFDGELKVIDNIPHIKSIPSPFPDSELNSEKYNEIPDRKFLEQIFSKNDNNPNDAGVEIASRQHDGAFGRV</sequence>
<evidence type="ECO:0000313" key="4">
    <source>
        <dbReference type="Proteomes" id="UP000008044"/>
    </source>
</evidence>
<keyword evidence="5" id="KW-1185">Reference proteome</keyword>
<reference evidence="2 4" key="1">
    <citation type="journal article" date="2012" name="J. Bacteriol.">
        <title>Genome sequence of Pectobacterium sp. strain SCC3193.</title>
        <authorList>
            <person name="Koskinen J.P."/>
            <person name="Laine P."/>
            <person name="Niemi O."/>
            <person name="Nykyri J."/>
            <person name="Harjunpaa H."/>
            <person name="Auvinen P."/>
            <person name="Paulin L."/>
            <person name="Pirhonen M."/>
            <person name="Palva T."/>
            <person name="Holm L."/>
        </authorList>
    </citation>
    <scope>NUCLEOTIDE SEQUENCE [LARGE SCALE GENOMIC DNA]</scope>
    <source>
        <strain evidence="2 4">SCC3193</strain>
    </source>
</reference>
<name>A0A0H3I3T7_PECPM</name>
<feature type="compositionally biased region" description="Basic and acidic residues" evidence="1">
    <location>
        <begin position="287"/>
        <end position="297"/>
    </location>
</feature>